<gene>
    <name evidence="1" type="ORF">L8U58_09910</name>
</gene>
<dbReference type="GeneID" id="301813873"/>
<reference evidence="1" key="1">
    <citation type="submission" date="2022-02" db="EMBL/GenBank/DDBJ databases">
        <title>Corynebacterium sp. from urogenital microbiome.</title>
        <authorList>
            <person name="Cappelli E.A."/>
            <person name="Ribeiro T.G."/>
            <person name="Peixe L."/>
        </authorList>
    </citation>
    <scope>NUCLEOTIDE SEQUENCE</scope>
    <source>
        <strain evidence="1">C9Ua_112</strain>
    </source>
</reference>
<dbReference type="AlphaFoldDB" id="A0A9X3M8X0"/>
<evidence type="ECO:0000313" key="2">
    <source>
        <dbReference type="Proteomes" id="UP001146505"/>
    </source>
</evidence>
<name>A0A9X3M8X0_9CORY</name>
<keyword evidence="2" id="KW-1185">Reference proteome</keyword>
<dbReference type="RefSeq" id="WP_034970989.1">
    <property type="nucleotide sequence ID" value="NZ_JAKMUV010000019.1"/>
</dbReference>
<organism evidence="1 2">
    <name type="scientific">Corynebacterium macclintockiae</name>
    <dbReference type="NCBI Taxonomy" id="2913501"/>
    <lineage>
        <taxon>Bacteria</taxon>
        <taxon>Bacillati</taxon>
        <taxon>Actinomycetota</taxon>
        <taxon>Actinomycetes</taxon>
        <taxon>Mycobacteriales</taxon>
        <taxon>Corynebacteriaceae</taxon>
        <taxon>Corynebacterium</taxon>
    </lineage>
</organism>
<dbReference type="EMBL" id="JAKMUV010000019">
    <property type="protein sequence ID" value="MCZ9305828.1"/>
    <property type="molecule type" value="Genomic_DNA"/>
</dbReference>
<proteinExistence type="predicted"/>
<sequence length="253" mass="27495">MHSDSALLLIGRLYAKVYDQSMDSDAAEHLHHLLSNIHDTTAIDEAIYAYQGEILGILLDSVNQSDSLELYTASTSQRESLNLAITALEDTPQSMAALEAIAQLAQVEPPAPGQARIDIPTENLSNDARKLSELGLHQGIAISVPHLGIPILEGDETTDISTSSTLLGDQRYASAKAVPKWLTHLSETPSAGFVTYQNSHGETLQVKFNAKGNYFPLLLTNHNGNRHLDKLPSAKQAEKHIVAWLDNSQSPIT</sequence>
<accession>A0A9X3M8X0</accession>
<evidence type="ECO:0000313" key="1">
    <source>
        <dbReference type="EMBL" id="MCZ9305828.1"/>
    </source>
</evidence>
<comment type="caution">
    <text evidence="1">The sequence shown here is derived from an EMBL/GenBank/DDBJ whole genome shotgun (WGS) entry which is preliminary data.</text>
</comment>
<dbReference type="Proteomes" id="UP001146505">
    <property type="component" value="Unassembled WGS sequence"/>
</dbReference>
<protein>
    <submittedName>
        <fullName evidence="1">Uncharacterized protein</fullName>
    </submittedName>
</protein>